<dbReference type="EMBL" id="VIIS01002144">
    <property type="protein sequence ID" value="KAF0288024.1"/>
    <property type="molecule type" value="Genomic_DNA"/>
</dbReference>
<reference evidence="5 6" key="1">
    <citation type="submission" date="2019-07" db="EMBL/GenBank/DDBJ databases">
        <title>Draft genome assembly of a fouling barnacle, Amphibalanus amphitrite (Darwin, 1854): The first reference genome for Thecostraca.</title>
        <authorList>
            <person name="Kim W."/>
        </authorList>
    </citation>
    <scope>NUCLEOTIDE SEQUENCE [LARGE SCALE GENOMIC DNA]</scope>
    <source>
        <strain evidence="5">SNU_AA5</strain>
        <tissue evidence="5">Soma without cirri and trophi</tissue>
    </source>
</reference>
<feature type="compositionally biased region" description="Acidic residues" evidence="4">
    <location>
        <begin position="1"/>
        <end position="15"/>
    </location>
</feature>
<feature type="region of interest" description="Disordered" evidence="4">
    <location>
        <begin position="1"/>
        <end position="70"/>
    </location>
</feature>
<dbReference type="InterPro" id="IPR013906">
    <property type="entry name" value="eIF3j"/>
</dbReference>
<dbReference type="AlphaFoldDB" id="A0A6A4V906"/>
<evidence type="ECO:0000256" key="1">
    <source>
        <dbReference type="ARBA" id="ARBA00022490"/>
    </source>
</evidence>
<dbReference type="Pfam" id="PF08597">
    <property type="entry name" value="eIF3_subunit"/>
    <property type="match status" value="1"/>
</dbReference>
<comment type="caution">
    <text evidence="5">The sequence shown here is derived from an EMBL/GenBank/DDBJ whole genome shotgun (WGS) entry which is preliminary data.</text>
</comment>
<feature type="region of interest" description="Disordered" evidence="4">
    <location>
        <begin position="85"/>
        <end position="109"/>
    </location>
</feature>
<dbReference type="GO" id="GO:0005852">
    <property type="term" value="C:eukaryotic translation initiation factor 3 complex"/>
    <property type="evidence" value="ECO:0007669"/>
    <property type="project" value="InterPro"/>
</dbReference>
<organism evidence="5 6">
    <name type="scientific">Amphibalanus amphitrite</name>
    <name type="common">Striped barnacle</name>
    <name type="synonym">Balanus amphitrite</name>
    <dbReference type="NCBI Taxonomy" id="1232801"/>
    <lineage>
        <taxon>Eukaryota</taxon>
        <taxon>Metazoa</taxon>
        <taxon>Ecdysozoa</taxon>
        <taxon>Arthropoda</taxon>
        <taxon>Crustacea</taxon>
        <taxon>Multicrustacea</taxon>
        <taxon>Cirripedia</taxon>
        <taxon>Thoracica</taxon>
        <taxon>Thoracicalcarea</taxon>
        <taxon>Balanomorpha</taxon>
        <taxon>Balanoidea</taxon>
        <taxon>Balanidae</taxon>
        <taxon>Amphibalaninae</taxon>
        <taxon>Amphibalanus</taxon>
    </lineage>
</organism>
<dbReference type="PANTHER" id="PTHR21681">
    <property type="entry name" value="EUKARYOTIC TRANSLATION INITIATION FACTOR 3 SUBUNIT J"/>
    <property type="match status" value="1"/>
</dbReference>
<keyword evidence="1" id="KW-0963">Cytoplasm</keyword>
<proteinExistence type="predicted"/>
<dbReference type="Gene3D" id="1.10.246.60">
    <property type="entry name" value="Eukaryotic translation initiation factor 3 like domains"/>
    <property type="match status" value="1"/>
</dbReference>
<gene>
    <name evidence="5" type="ORF">FJT64_013577</name>
</gene>
<evidence type="ECO:0000256" key="3">
    <source>
        <dbReference type="ARBA" id="ARBA00022917"/>
    </source>
</evidence>
<evidence type="ECO:0000256" key="4">
    <source>
        <dbReference type="SAM" id="MobiDB-lite"/>
    </source>
</evidence>
<dbReference type="InterPro" id="IPR023194">
    <property type="entry name" value="eIF3-like_dom_sf"/>
</dbReference>
<dbReference type="OrthoDB" id="20381at2759"/>
<keyword evidence="2 5" id="KW-0396">Initiation factor</keyword>
<evidence type="ECO:0000313" key="5">
    <source>
        <dbReference type="EMBL" id="KAF0288024.1"/>
    </source>
</evidence>
<dbReference type="GO" id="GO:0003743">
    <property type="term" value="F:translation initiation factor activity"/>
    <property type="evidence" value="ECO:0007669"/>
    <property type="project" value="UniProtKB-KW"/>
</dbReference>
<keyword evidence="3" id="KW-0648">Protein biosynthesis</keyword>
<name>A0A6A4V906_AMPAM</name>
<dbReference type="Proteomes" id="UP000440578">
    <property type="component" value="Unassembled WGS sequence"/>
</dbReference>
<protein>
    <submittedName>
        <fullName evidence="5">Eukaryotic translation initiation factor 3 subunit J</fullName>
    </submittedName>
</protein>
<feature type="compositionally biased region" description="Basic and acidic residues" evidence="4">
    <location>
        <begin position="31"/>
        <end position="53"/>
    </location>
</feature>
<keyword evidence="6" id="KW-1185">Reference proteome</keyword>
<dbReference type="PANTHER" id="PTHR21681:SF0">
    <property type="entry name" value="EUKARYOTIC TRANSLATION INITIATION FACTOR 3 SUBUNIT J"/>
    <property type="match status" value="1"/>
</dbReference>
<evidence type="ECO:0000313" key="6">
    <source>
        <dbReference type="Proteomes" id="UP000440578"/>
    </source>
</evidence>
<evidence type="ECO:0000256" key="2">
    <source>
        <dbReference type="ARBA" id="ARBA00022540"/>
    </source>
</evidence>
<accession>A0A6A4V906</accession>
<sequence length="244" mass="26501">MIGATDDWEAEDDEDKPAAPVVEAPVKKKKSLAERIAEKEAKRREELERRRQEEEEAQRNLSPEEQLAAKARALKMQEDADLEVAMETFGVSKDDMPSSSPLDARPTNKEEFDSYRSALVEKLRSLESSPCYAGFLEELVRDLCWNMDSDEVKKVSTALNALYNDKVKSKQGKSKKSKKGASLKVESSPPLYPAASTAATAATAATTAAAASTTVTAATAAVAAVPLRLGIPHTACYDYTGQIT</sequence>